<dbReference type="GO" id="GO:0003887">
    <property type="term" value="F:DNA-directed DNA polymerase activity"/>
    <property type="evidence" value="ECO:0007669"/>
    <property type="project" value="TreeGrafter"/>
</dbReference>
<keyword evidence="4" id="KW-0539">Nucleus</keyword>
<accession>A0A167QYZ7</accession>
<proteinExistence type="predicted"/>
<dbReference type="GO" id="GO:1904161">
    <property type="term" value="P:DNA synthesis involved in UV-damage excision repair"/>
    <property type="evidence" value="ECO:0007669"/>
    <property type="project" value="TreeGrafter"/>
</dbReference>
<dbReference type="EMBL" id="KV417269">
    <property type="protein sequence ID" value="KZP00393.1"/>
    <property type="molecule type" value="Genomic_DNA"/>
</dbReference>
<reference evidence="5 6" key="1">
    <citation type="journal article" date="2016" name="Mol. Biol. Evol.">
        <title>Comparative Genomics of Early-Diverging Mushroom-Forming Fungi Provides Insights into the Origins of Lignocellulose Decay Capabilities.</title>
        <authorList>
            <person name="Nagy L.G."/>
            <person name="Riley R."/>
            <person name="Tritt A."/>
            <person name="Adam C."/>
            <person name="Daum C."/>
            <person name="Floudas D."/>
            <person name="Sun H."/>
            <person name="Yadav J.S."/>
            <person name="Pangilinan J."/>
            <person name="Larsson K.H."/>
            <person name="Matsuura K."/>
            <person name="Barry K."/>
            <person name="Labutti K."/>
            <person name="Kuo R."/>
            <person name="Ohm R.A."/>
            <person name="Bhattacharya S.S."/>
            <person name="Shirouzu T."/>
            <person name="Yoshinaga Y."/>
            <person name="Martin F.M."/>
            <person name="Grigoriev I.V."/>
            <person name="Hibbett D.S."/>
        </authorList>
    </citation>
    <scope>NUCLEOTIDE SEQUENCE [LARGE SCALE GENOMIC DNA]</scope>
    <source>
        <strain evidence="5 6">TUFC12733</strain>
    </source>
</reference>
<evidence type="ECO:0000256" key="4">
    <source>
        <dbReference type="ARBA" id="ARBA00023242"/>
    </source>
</evidence>
<keyword evidence="3" id="KW-0235">DNA replication</keyword>
<dbReference type="STRING" id="1330018.A0A167QYZ7"/>
<keyword evidence="6" id="KW-1185">Reference proteome</keyword>
<protein>
    <recommendedName>
        <fullName evidence="2">DNA polymerase delta subunit 3</fullName>
    </recommendedName>
</protein>
<evidence type="ECO:0000256" key="1">
    <source>
        <dbReference type="ARBA" id="ARBA00004123"/>
    </source>
</evidence>
<dbReference type="OrthoDB" id="514823at2759"/>
<dbReference type="GO" id="GO:0006271">
    <property type="term" value="P:DNA strand elongation involved in DNA replication"/>
    <property type="evidence" value="ECO:0007669"/>
    <property type="project" value="TreeGrafter"/>
</dbReference>
<dbReference type="GO" id="GO:0006297">
    <property type="term" value="P:nucleotide-excision repair, DNA gap filling"/>
    <property type="evidence" value="ECO:0007669"/>
    <property type="project" value="TreeGrafter"/>
</dbReference>
<dbReference type="InterPro" id="IPR019038">
    <property type="entry name" value="POLD3"/>
</dbReference>
<dbReference type="AlphaFoldDB" id="A0A167QYZ7"/>
<evidence type="ECO:0000313" key="6">
    <source>
        <dbReference type="Proteomes" id="UP000076738"/>
    </source>
</evidence>
<gene>
    <name evidence="5" type="ORF">CALVIDRAFT_273921</name>
</gene>
<sequence>MYDCGVPPRRRVVSERVSHLLSIVIPRTPTMSTSDLLTKLVLHEKQIVTYRTLSRQQSIHINQAKNDLAAFYHATKSSDASSIHATFIVTGLARPEPRPANGLAEDDMDLDIPSSSQPQEPEVGGWGTNRMVLCTEEALESTKAGFARVRSVHVYSLSAAPIKDSSILSTTLESVRKADASASQDHWKCET</sequence>
<evidence type="ECO:0000256" key="2">
    <source>
        <dbReference type="ARBA" id="ARBA00017589"/>
    </source>
</evidence>
<name>A0A167QYZ7_CALVF</name>
<dbReference type="PANTHER" id="PTHR17598">
    <property type="entry name" value="DNA POLYMERASE DELTA SUBUNIT 3"/>
    <property type="match status" value="1"/>
</dbReference>
<dbReference type="Pfam" id="PF09507">
    <property type="entry name" value="CDC27"/>
    <property type="match status" value="1"/>
</dbReference>
<comment type="subcellular location">
    <subcellularLocation>
        <location evidence="1">Nucleus</location>
    </subcellularLocation>
</comment>
<dbReference type="Gene3D" id="3.90.1030.20">
    <property type="entry name" value="DNA polymerase delta, p66 (Cdc27) subunit, wHTH domain"/>
    <property type="match status" value="1"/>
</dbReference>
<dbReference type="InterPro" id="IPR041913">
    <property type="entry name" value="POLD3_sf"/>
</dbReference>
<dbReference type="PANTHER" id="PTHR17598:SF13">
    <property type="entry name" value="DNA POLYMERASE DELTA SUBUNIT 3"/>
    <property type="match status" value="1"/>
</dbReference>
<evidence type="ECO:0000256" key="3">
    <source>
        <dbReference type="ARBA" id="ARBA00022705"/>
    </source>
</evidence>
<dbReference type="GO" id="GO:0043625">
    <property type="term" value="C:delta DNA polymerase complex"/>
    <property type="evidence" value="ECO:0007669"/>
    <property type="project" value="InterPro"/>
</dbReference>
<organism evidence="5 6">
    <name type="scientific">Calocera viscosa (strain TUFC12733)</name>
    <dbReference type="NCBI Taxonomy" id="1330018"/>
    <lineage>
        <taxon>Eukaryota</taxon>
        <taxon>Fungi</taxon>
        <taxon>Dikarya</taxon>
        <taxon>Basidiomycota</taxon>
        <taxon>Agaricomycotina</taxon>
        <taxon>Dacrymycetes</taxon>
        <taxon>Dacrymycetales</taxon>
        <taxon>Dacrymycetaceae</taxon>
        <taxon>Calocera</taxon>
    </lineage>
</organism>
<dbReference type="Proteomes" id="UP000076738">
    <property type="component" value="Unassembled WGS sequence"/>
</dbReference>
<evidence type="ECO:0000313" key="5">
    <source>
        <dbReference type="EMBL" id="KZP00393.1"/>
    </source>
</evidence>